<protein>
    <submittedName>
        <fullName evidence="2">Uncharacterized protein</fullName>
    </submittedName>
</protein>
<evidence type="ECO:0000313" key="4">
    <source>
        <dbReference type="Proteomes" id="UP000434925"/>
    </source>
</evidence>
<reference evidence="2" key="2">
    <citation type="submission" date="2016-10" db="EMBL/GenBank/DDBJ databases">
        <authorList>
            <person name="de Groot N.N."/>
        </authorList>
    </citation>
    <scope>NUCLEOTIDE SEQUENCE [LARGE SCALE GENOMIC DNA]</scope>
    <source>
        <strain evidence="2">BS3782</strain>
    </source>
</reference>
<dbReference type="EMBL" id="LT629746">
    <property type="protein sequence ID" value="SDT35767.1"/>
    <property type="molecule type" value="Genomic_DNA"/>
</dbReference>
<keyword evidence="3" id="KW-1185">Reference proteome</keyword>
<dbReference type="Proteomes" id="UP000434925">
    <property type="component" value="Unassembled WGS sequence"/>
</dbReference>
<proteinExistence type="predicted"/>
<evidence type="ECO:0000313" key="3">
    <source>
        <dbReference type="Proteomes" id="UP000182814"/>
    </source>
</evidence>
<dbReference type="EMBL" id="VZPO01000002">
    <property type="protein sequence ID" value="KAB0507321.1"/>
    <property type="molecule type" value="Genomic_DNA"/>
</dbReference>
<sequence>MDSKIPRQTTGTMSASIDYFDERFEGSSDFAIVKYPQRFYVKARMDLPDGNWRYISMYLPASIPDDGSEFDLSLVMNPELNTQARANYEQFSPEGGSQWGSASGQLKMSYNWKTAQMEGDFQFESRAGSPTIEISAGQFDLTGITDGVKHSSSLTGSGTFQAASQEWGPFNADTVGIERKEIPFDPVGYWEIVGRMNMDNKVPPTQSHIALFIKTNVEGKEHQLKDNNDVWVTYFRPHHGGFLQAIRGSLSFKSLPGTGHAEGTLIAYFNEDGKEILVNGEFSIKDNVPKP</sequence>
<dbReference type="Proteomes" id="UP000182814">
    <property type="component" value="Chromosome I"/>
</dbReference>
<gene>
    <name evidence="1" type="ORF">F7R14_05580</name>
    <name evidence="2" type="ORF">SAMN04490191_4088</name>
</gene>
<accession>A0A0J6KGX4</accession>
<reference evidence="1 4" key="3">
    <citation type="submission" date="2019-09" db="EMBL/GenBank/DDBJ databases">
        <title>Draft genome sequences of 48 bacterial type strains from the CCUG.</title>
        <authorList>
            <person name="Tunovic T."/>
            <person name="Pineiro-Iglesias B."/>
            <person name="Unosson C."/>
            <person name="Inganas E."/>
            <person name="Ohlen M."/>
            <person name="Cardew S."/>
            <person name="Jensie-Markopoulos S."/>
            <person name="Salva-Serra F."/>
            <person name="Jaen-Luchoro D."/>
            <person name="Karlsson R."/>
            <person name="Svensson-Stadler L."/>
            <person name="Chun J."/>
            <person name="Moore E."/>
        </authorList>
    </citation>
    <scope>NUCLEOTIDE SEQUENCE [LARGE SCALE GENOMIC DNA]</scope>
    <source>
        <strain evidence="1 4">CCUG 51522</strain>
    </source>
</reference>
<dbReference type="RefSeq" id="WP_048393312.1">
    <property type="nucleotide sequence ID" value="NZ_JYLB01000001.1"/>
</dbReference>
<name>A0A0J6KGX4_9PSED</name>
<dbReference type="PATRIC" id="fig|163011.3.peg.1573"/>
<reference evidence="3" key="1">
    <citation type="submission" date="2016-10" db="EMBL/GenBank/DDBJ databases">
        <authorList>
            <person name="Varghese N."/>
            <person name="Submissions S."/>
        </authorList>
    </citation>
    <scope>NUCLEOTIDE SEQUENCE [LARGE SCALE GENOMIC DNA]</scope>
    <source>
        <strain evidence="3">BS3782</strain>
    </source>
</reference>
<evidence type="ECO:0000313" key="1">
    <source>
        <dbReference type="EMBL" id="KAB0507321.1"/>
    </source>
</evidence>
<evidence type="ECO:0000313" key="2">
    <source>
        <dbReference type="EMBL" id="SDT35767.1"/>
    </source>
</evidence>
<dbReference type="AlphaFoldDB" id="A0A0J6KGX4"/>
<organism evidence="2 3">
    <name type="scientific">Pseudomonas lini</name>
    <dbReference type="NCBI Taxonomy" id="163011"/>
    <lineage>
        <taxon>Bacteria</taxon>
        <taxon>Pseudomonadati</taxon>
        <taxon>Pseudomonadota</taxon>
        <taxon>Gammaproteobacteria</taxon>
        <taxon>Pseudomonadales</taxon>
        <taxon>Pseudomonadaceae</taxon>
        <taxon>Pseudomonas</taxon>
    </lineage>
</organism>